<proteinExistence type="predicted"/>
<name>A0A075FJ19_9EURY</name>
<evidence type="ECO:0000313" key="1">
    <source>
        <dbReference type="EMBL" id="AIE91319.1"/>
    </source>
</evidence>
<accession>A0A075FJ19</accession>
<dbReference type="AlphaFoldDB" id="A0A075FJ19"/>
<organism evidence="1">
    <name type="scientific">uncultured marine group II/III euryarchaeote AD1000_116_C08</name>
    <dbReference type="NCBI Taxonomy" id="1457720"/>
    <lineage>
        <taxon>Archaea</taxon>
        <taxon>Methanobacteriati</taxon>
        <taxon>Methanobacteriota</taxon>
        <taxon>environmental samples</taxon>
    </lineage>
</organism>
<protein>
    <submittedName>
        <fullName evidence="1">Uncharacterized protein</fullName>
    </submittedName>
</protein>
<sequence length="865" mass="94924">MNTVRYLAVLIFAMLLTPGCLSLEDIEPEVIKGCTDEVALNFDENANSNDGTCEYEPEETFEGCTSPSAVNFDPEALINDGSCVFKASAPEIDSALRDISEALVAYRNGDEMDYPILASNQIISLEIFSDINGASMISRNHEGELIYTAMESEGVATVCSAEEDCYQYRNHADSTDHIMNIMASNEEVWPMAIMLTKETWNSLIWDLSYLEIPAGTEWNVEIDPSMTFQTATAQLPDVENSLTATFSMGSVSLISLSLDLAGNQFELSLSEVPLGTVLEADNPTNMPVMIEWSDPVIENIGPVYIWGNCFISMVDLDSLSNDDVDSVNDAMYDPDMDYPDFCGEPVANDPGNGTSSSTGPIFDTRWGMVTYIYDPQAEDYKEVVAEVDNRPTSVVYYLLDVTADECSENEGTYDPITQTCEWMTQEGNITASDLYFCQESDWGEFCQRYGINADGHLVSAWEVEDSSGGGDSGDSEMIWDCRDSLFAEDTTPFGPDDDEDVQAEVDAMTEPAWCGQLIEWNGSFESDPSSESAIANNNWNSPDSMYLDFTSAGALNVGDRSVTQSECSEYGGSWNAIEEACEFPNGEWIANETLVEIDFGWGMVERLRYEMLDGGIVLAFPAENGSGTGTPDMANTFYEGWEETGYHAYDFTASEDGLHIIESAQDEDGYLYLYEGDFNKGFPMTNLLASQDDWEVGSSWGSSIHWNLVAGQDYVIVTTAYSSGYEVVFENDISSPSGDIVEWGGTIDSDSPIFLRPDGYWEDDGGGSGGGDSGMMMSVSVSEDQMQEVNLDELTIEVYTDEGELIGSASMDDALTEFDWGSVAVLDNDGNGLLSAGDEVIIQSDSYASLWFDTWDDWAGDYAST</sequence>
<reference evidence="1" key="1">
    <citation type="journal article" date="2014" name="Genome Biol. Evol.">
        <title>Pangenome evidence for extensive interdomain horizontal transfer affecting lineage core and shell genes in uncultured planktonic thaumarchaeota and euryarchaeota.</title>
        <authorList>
            <person name="Deschamps P."/>
            <person name="Zivanovic Y."/>
            <person name="Moreira D."/>
            <person name="Rodriguez-Valera F."/>
            <person name="Lopez-Garcia P."/>
        </authorList>
    </citation>
    <scope>NUCLEOTIDE SEQUENCE</scope>
</reference>
<dbReference type="EMBL" id="KF900334">
    <property type="protein sequence ID" value="AIE91319.1"/>
    <property type="molecule type" value="Genomic_DNA"/>
</dbReference>